<evidence type="ECO:0000259" key="6">
    <source>
        <dbReference type="Pfam" id="PF00288"/>
    </source>
</evidence>
<dbReference type="GO" id="GO:0006012">
    <property type="term" value="P:galactose metabolic process"/>
    <property type="evidence" value="ECO:0007669"/>
    <property type="project" value="TreeGrafter"/>
</dbReference>
<feature type="domain" description="GHMP kinase N-terminal" evidence="6">
    <location>
        <begin position="106"/>
        <end position="182"/>
    </location>
</feature>
<evidence type="ECO:0000256" key="4">
    <source>
        <dbReference type="ARBA" id="ARBA00022840"/>
    </source>
</evidence>
<keyword evidence="2" id="KW-0547">Nucleotide-binding</keyword>
<dbReference type="PRINTS" id="PR00960">
    <property type="entry name" value="LMBPPROTEIN"/>
</dbReference>
<dbReference type="PANTHER" id="PTHR10457:SF7">
    <property type="entry name" value="GALACTOKINASE-RELATED"/>
    <property type="match status" value="1"/>
</dbReference>
<evidence type="ECO:0000256" key="1">
    <source>
        <dbReference type="ARBA" id="ARBA00022679"/>
    </source>
</evidence>
<keyword evidence="3 8" id="KW-0418">Kinase</keyword>
<reference evidence="8" key="1">
    <citation type="submission" date="2020-02" db="EMBL/GenBank/DDBJ databases">
        <authorList>
            <person name="Meier V. D."/>
        </authorList>
    </citation>
    <scope>NUCLEOTIDE SEQUENCE</scope>
    <source>
        <strain evidence="8">AVDCRST_MAG18</strain>
    </source>
</reference>
<accession>A0A6J4UPR9</accession>
<evidence type="ECO:0000256" key="2">
    <source>
        <dbReference type="ARBA" id="ARBA00022741"/>
    </source>
</evidence>
<name>A0A6J4UPR9_9BACT</name>
<dbReference type="GO" id="GO:0004335">
    <property type="term" value="F:galactokinase activity"/>
    <property type="evidence" value="ECO:0007669"/>
    <property type="project" value="TreeGrafter"/>
</dbReference>
<evidence type="ECO:0000256" key="5">
    <source>
        <dbReference type="SAM" id="MobiDB-lite"/>
    </source>
</evidence>
<dbReference type="InterPro" id="IPR013750">
    <property type="entry name" value="GHMP_kinase_C_dom"/>
</dbReference>
<dbReference type="Gene3D" id="3.30.230.120">
    <property type="match status" value="1"/>
</dbReference>
<evidence type="ECO:0000313" key="8">
    <source>
        <dbReference type="EMBL" id="CAA9555218.1"/>
    </source>
</evidence>
<sequence length="380" mass="39531">MPATKSIGPWPPALGPQIIARAPLRISFGGGGTDLAAYYERHEGLVVSAAIGRYCTVTVTDTPDGGMRIVSADYGVEETYAPGELPQVAEPLALPKAVLEWFVSRGHLPVGGFALHLSSEVPPGTGLGSSSAMTVALIRALAARARLVLDAAAVAELASWIEITRLGMPIGKQDQYASAFGGLNTIDFRADGVTVRPLTLDAPMRAALDERLLLFSTGQRRDSATILGQQRQATGTDALTIARLGRLKALAAEMVATLHDGDLDLFGRLLDVAWREKRGLSSRVSSAAIDRWYEAALAAGALGGKITGAGGGGFLLLYSPPGAAPTVRAALARDDLRELPFAFDRLGARIEGAQGGAVVSTNRQQAPPGGEGGGVFAAED</sequence>
<evidence type="ECO:0000256" key="3">
    <source>
        <dbReference type="ARBA" id="ARBA00022777"/>
    </source>
</evidence>
<dbReference type="AlphaFoldDB" id="A0A6J4UPR9"/>
<dbReference type="Pfam" id="PF08544">
    <property type="entry name" value="GHMP_kinases_C"/>
    <property type="match status" value="1"/>
</dbReference>
<dbReference type="EMBL" id="CADCWN010000047">
    <property type="protein sequence ID" value="CAA9555218.1"/>
    <property type="molecule type" value="Genomic_DNA"/>
</dbReference>
<feature type="domain" description="GHMP kinase C-terminal" evidence="7">
    <location>
        <begin position="255"/>
        <end position="332"/>
    </location>
</feature>
<dbReference type="PIRSF" id="PIRSF036406">
    <property type="entry name" value="Hept_kin"/>
    <property type="match status" value="1"/>
</dbReference>
<gene>
    <name evidence="8" type="ORF">AVDCRST_MAG18-625</name>
</gene>
<dbReference type="InterPro" id="IPR036554">
    <property type="entry name" value="GHMP_kinase_C_sf"/>
</dbReference>
<protein>
    <submittedName>
        <fullName evidence="8">D,D-heptose 7-phosphate kinase</fullName>
    </submittedName>
</protein>
<dbReference type="PROSITE" id="PS00627">
    <property type="entry name" value="GHMP_KINASES_ATP"/>
    <property type="match status" value="1"/>
</dbReference>
<dbReference type="InterPro" id="IPR006203">
    <property type="entry name" value="GHMP_knse_ATP-bd_CS"/>
</dbReference>
<dbReference type="InterPro" id="IPR001174">
    <property type="entry name" value="HddA/FKP"/>
</dbReference>
<dbReference type="GO" id="GO:0005524">
    <property type="term" value="F:ATP binding"/>
    <property type="evidence" value="ECO:0007669"/>
    <property type="project" value="UniProtKB-KW"/>
</dbReference>
<dbReference type="InterPro" id="IPR020568">
    <property type="entry name" value="Ribosomal_Su5_D2-typ_SF"/>
</dbReference>
<dbReference type="SUPFAM" id="SSF55060">
    <property type="entry name" value="GHMP Kinase, C-terminal domain"/>
    <property type="match status" value="1"/>
</dbReference>
<proteinExistence type="predicted"/>
<organism evidence="8">
    <name type="scientific">uncultured Thermomicrobiales bacterium</name>
    <dbReference type="NCBI Taxonomy" id="1645740"/>
    <lineage>
        <taxon>Bacteria</taxon>
        <taxon>Pseudomonadati</taxon>
        <taxon>Thermomicrobiota</taxon>
        <taxon>Thermomicrobia</taxon>
        <taxon>Thermomicrobiales</taxon>
        <taxon>environmental samples</taxon>
    </lineage>
</organism>
<evidence type="ECO:0000259" key="7">
    <source>
        <dbReference type="Pfam" id="PF08544"/>
    </source>
</evidence>
<keyword evidence="4" id="KW-0067">ATP-binding</keyword>
<dbReference type="InterPro" id="IPR014606">
    <property type="entry name" value="Heptose_7-P_kinase"/>
</dbReference>
<dbReference type="GO" id="GO:0005829">
    <property type="term" value="C:cytosol"/>
    <property type="evidence" value="ECO:0007669"/>
    <property type="project" value="TreeGrafter"/>
</dbReference>
<dbReference type="PANTHER" id="PTHR10457">
    <property type="entry name" value="MEVALONATE KINASE/GALACTOKINASE"/>
    <property type="match status" value="1"/>
</dbReference>
<dbReference type="SUPFAM" id="SSF54211">
    <property type="entry name" value="Ribosomal protein S5 domain 2-like"/>
    <property type="match status" value="1"/>
</dbReference>
<keyword evidence="1" id="KW-0808">Transferase</keyword>
<dbReference type="InterPro" id="IPR006204">
    <property type="entry name" value="GHMP_kinase_N_dom"/>
</dbReference>
<feature type="region of interest" description="Disordered" evidence="5">
    <location>
        <begin position="357"/>
        <end position="380"/>
    </location>
</feature>
<dbReference type="Pfam" id="PF00288">
    <property type="entry name" value="GHMP_kinases_N"/>
    <property type="match status" value="1"/>
</dbReference>
<feature type="compositionally biased region" description="Gly residues" evidence="5">
    <location>
        <begin position="369"/>
        <end position="380"/>
    </location>
</feature>